<name>A0A0M0VJ10_BIFLL</name>
<feature type="domain" description="Glycosyltransferase 2-like" evidence="3">
    <location>
        <begin position="10"/>
        <end position="169"/>
    </location>
</feature>
<evidence type="ECO:0000313" key="5">
    <source>
        <dbReference type="Proteomes" id="UP000829452"/>
    </source>
</evidence>
<dbReference type="InterPro" id="IPR029044">
    <property type="entry name" value="Nucleotide-diphossugar_trans"/>
</dbReference>
<dbReference type="Proteomes" id="UP000829452">
    <property type="component" value="Chromosome"/>
</dbReference>
<dbReference type="Gene3D" id="3.90.550.10">
    <property type="entry name" value="Spore Coat Polysaccharide Biosynthesis Protein SpsA, Chain A"/>
    <property type="match status" value="1"/>
</dbReference>
<dbReference type="Pfam" id="PF00535">
    <property type="entry name" value="Glycos_transf_2"/>
    <property type="match status" value="1"/>
</dbReference>
<evidence type="ECO:0000256" key="1">
    <source>
        <dbReference type="ARBA" id="ARBA00022676"/>
    </source>
</evidence>
<gene>
    <name evidence="4" type="ORF">G8B11_08600</name>
</gene>
<dbReference type="RefSeq" id="WP_015438466.1">
    <property type="nucleotide sequence ID" value="NZ_BNGZ01000014.1"/>
</dbReference>
<dbReference type="AlphaFoldDB" id="A0A0M0VJ10"/>
<keyword evidence="1" id="KW-0328">Glycosyltransferase</keyword>
<evidence type="ECO:0000313" key="4">
    <source>
        <dbReference type="EMBL" id="UNL82329.1"/>
    </source>
</evidence>
<reference evidence="4" key="1">
    <citation type="submission" date="2020-02" db="EMBL/GenBank/DDBJ databases">
        <title>The Isolation and identification of Lactobacillus and Bifidobacterium species from dairy as potential probiotics for calf scour mitigation.</title>
        <authorList>
            <person name="Dhadda K."/>
            <person name="Guan L."/>
            <person name="Chen Y."/>
            <person name="Malmuthuge N."/>
        </authorList>
    </citation>
    <scope>NUCLEOTIDE SEQUENCE</scope>
    <source>
        <strain evidence="4">B1</strain>
    </source>
</reference>
<proteinExistence type="predicted"/>
<evidence type="ECO:0000259" key="3">
    <source>
        <dbReference type="Pfam" id="PF00535"/>
    </source>
</evidence>
<dbReference type="EMBL" id="CP049772">
    <property type="protein sequence ID" value="UNL82329.1"/>
    <property type="molecule type" value="Genomic_DNA"/>
</dbReference>
<dbReference type="InterPro" id="IPR001173">
    <property type="entry name" value="Glyco_trans_2-like"/>
</dbReference>
<protein>
    <submittedName>
        <fullName evidence="4">Glycosyltransferase family 2 protein</fullName>
    </submittedName>
</protein>
<sequence length="323" mass="36641">MNAVTEPLVSIIVPIYNVEKYLDQCVASLIQQTHHNIEILLIDDGSPDNAPAICDAWQHKDERVHVLHKTNSGVSASRNAGLHAAKGEYVCFVDGDDWVEPDFVEYMLELQAKRNADIVASLCCFTSTDFHQRTQDEVSTINPQEAMELFFYPTIELGAWNKLYRRSFLTANNLEFITDFCAGEGLQFITLAASKANCVTVGQKKVYHYRTDNATSATTKPDVERQGIGAITTMQYICEHLDLSNPKVRKAYNWRLWSTYGYCLRQIIATHQEHVYRDLLRTCIHHRRSLALPMIAADISMKRKIIALLTFISPTVVAKLSLR</sequence>
<keyword evidence="2" id="KW-0808">Transferase</keyword>
<accession>A0A0M0VJ10</accession>
<dbReference type="GO" id="GO:0016757">
    <property type="term" value="F:glycosyltransferase activity"/>
    <property type="evidence" value="ECO:0007669"/>
    <property type="project" value="UniProtKB-KW"/>
</dbReference>
<dbReference type="PANTHER" id="PTHR22916">
    <property type="entry name" value="GLYCOSYLTRANSFERASE"/>
    <property type="match status" value="1"/>
</dbReference>
<dbReference type="SUPFAM" id="SSF53448">
    <property type="entry name" value="Nucleotide-diphospho-sugar transferases"/>
    <property type="match status" value="1"/>
</dbReference>
<organism evidence="4 5">
    <name type="scientific">Bifidobacterium longum subsp. longum</name>
    <dbReference type="NCBI Taxonomy" id="1679"/>
    <lineage>
        <taxon>Bacteria</taxon>
        <taxon>Bacillati</taxon>
        <taxon>Actinomycetota</taxon>
        <taxon>Actinomycetes</taxon>
        <taxon>Bifidobacteriales</taxon>
        <taxon>Bifidobacteriaceae</taxon>
        <taxon>Bifidobacterium</taxon>
    </lineage>
</organism>
<evidence type="ECO:0000256" key="2">
    <source>
        <dbReference type="ARBA" id="ARBA00022679"/>
    </source>
</evidence>
<dbReference type="PANTHER" id="PTHR22916:SF51">
    <property type="entry name" value="GLYCOSYLTRANSFERASE EPSH-RELATED"/>
    <property type="match status" value="1"/>
</dbReference>
<dbReference type="CDD" id="cd00761">
    <property type="entry name" value="Glyco_tranf_GTA_type"/>
    <property type="match status" value="1"/>
</dbReference>